<dbReference type="EMBL" id="JABDHM010000429">
    <property type="protein sequence ID" value="KAF5214771.1"/>
    <property type="molecule type" value="Genomic_DNA"/>
</dbReference>
<feature type="domain" description="Dispersed gene family protein 1 N-terminal" evidence="6">
    <location>
        <begin position="2342"/>
        <end position="2446"/>
    </location>
</feature>
<feature type="domain" description="Dispersed gene family protein 1 beta-sheet" evidence="5">
    <location>
        <begin position="115"/>
        <end position="280"/>
    </location>
</feature>
<dbReference type="Pfam" id="PF11038">
    <property type="entry name" value="DGF-1_5"/>
    <property type="match status" value="1"/>
</dbReference>
<dbReference type="InterPro" id="IPR021004">
    <property type="entry name" value="Dispersed_gene_fam_prot1_dom4"/>
</dbReference>
<evidence type="ECO:0000259" key="3">
    <source>
        <dbReference type="Pfam" id="PF11024"/>
    </source>
</evidence>
<dbReference type="PANTHER" id="PTHR24044">
    <property type="entry name" value="NOTCH LIGAND FAMILY MEMBER"/>
    <property type="match status" value="1"/>
</dbReference>
<dbReference type="Gene3D" id="2.160.20.10">
    <property type="entry name" value="Single-stranded right-handed beta-helix, Pectin lyase-like"/>
    <property type="match status" value="1"/>
</dbReference>
<evidence type="ECO:0000256" key="2">
    <source>
        <dbReference type="SAM" id="Phobius"/>
    </source>
</evidence>
<feature type="domain" description="Dispersed gene family protein 1 N-terminal" evidence="6">
    <location>
        <begin position="349"/>
        <end position="444"/>
    </location>
</feature>
<evidence type="ECO:0000259" key="4">
    <source>
        <dbReference type="Pfam" id="PF11038"/>
    </source>
</evidence>
<dbReference type="SMART" id="SM00710">
    <property type="entry name" value="PbH1"/>
    <property type="match status" value="11"/>
</dbReference>
<name>A0A7J6XJZ2_TRYCR</name>
<keyword evidence="2" id="KW-0812">Transmembrane</keyword>
<feature type="domain" description="Dispersed gene family protein 1 beta-sheet" evidence="5">
    <location>
        <begin position="1308"/>
        <end position="1462"/>
    </location>
</feature>
<feature type="domain" description="Dispersed gene family protein 1" evidence="3">
    <location>
        <begin position="2853"/>
        <end position="2927"/>
    </location>
</feature>
<dbReference type="InterPro" id="IPR053915">
    <property type="entry name" value="DGF-1_b-sheet_dom"/>
</dbReference>
<dbReference type="InterPro" id="IPR053914">
    <property type="entry name" value="DGF-1_N"/>
</dbReference>
<dbReference type="PANTHER" id="PTHR24044:SF420">
    <property type="entry name" value="DELTA AND NOTCH-LIKE EPIDERMAL GROWTH FACTOR-RELATED RECEPTOR ISOFORM X1"/>
    <property type="match status" value="1"/>
</dbReference>
<reference evidence="7 8" key="1">
    <citation type="journal article" date="2019" name="Genome Biol. Evol.">
        <title>Nanopore Sequencing Significantly Improves Genome Assembly of the Protozoan Parasite Trypanosoma cruzi.</title>
        <authorList>
            <person name="Diaz-Viraque F."/>
            <person name="Pita S."/>
            <person name="Greif G."/>
            <person name="de Souza R.C.M."/>
            <person name="Iraola G."/>
            <person name="Robello C."/>
        </authorList>
    </citation>
    <scope>NUCLEOTIDE SEQUENCE [LARGE SCALE GENOMIC DNA]</scope>
    <source>
        <strain evidence="7 8">Berenice</strain>
    </source>
</reference>
<feature type="region of interest" description="Disordered" evidence="1">
    <location>
        <begin position="2867"/>
        <end position="2899"/>
    </location>
</feature>
<dbReference type="GO" id="GO:0005112">
    <property type="term" value="F:Notch binding"/>
    <property type="evidence" value="ECO:0007669"/>
    <property type="project" value="TreeGrafter"/>
</dbReference>
<evidence type="ECO:0000256" key="1">
    <source>
        <dbReference type="SAM" id="MobiDB-lite"/>
    </source>
</evidence>
<feature type="domain" description="Dispersed gene family protein 1 beta-sheet" evidence="5">
    <location>
        <begin position="921"/>
        <end position="1042"/>
    </location>
</feature>
<dbReference type="VEuPathDB" id="TriTrypDB:ECC02_012600"/>
<dbReference type="Pfam" id="PF22279">
    <property type="entry name" value="DGF-1_N"/>
    <property type="match status" value="6"/>
</dbReference>
<protein>
    <recommendedName>
        <fullName evidence="9">Dispersed gene family protein 1 (DGF-1)</fullName>
    </recommendedName>
</protein>
<dbReference type="Pfam" id="PF11024">
    <property type="entry name" value="DGF-1_4"/>
    <property type="match status" value="1"/>
</dbReference>
<sequence length="3086" mass="319866">MVDGASATHHESPADTCLGRWMRSSVGACPRSRHRVRSRAITAVRAVLLVVLVLVAAAAWMPAVHAVVLRLRGGTVDRAITVGRAVDTVLMDGVSMTNGVAVVFDVAAMLPGALRIELRNCVCDGGAQIYVRGYSGEPASDRSLEVSVSGLSGSYCSLVFVDNLPEHTNVTVRDSTIVTAGPMRYSQLSGLTDAVASPLVLHATSLLQTQLRVSNTVLRSLHAGGSAVYVGGGVDLLSSAVVLDGVLLEASGGTTASALHVASSSRLSLRSHSVFSVTNVSVVSSGGGFVLGERLAVFDSVLRFVGVEGSVASSLVRCDGGTVGAGGWLDMHDVWAVGEASSVASLSGVTLSGGTVSIVRCAATSATLVSGLAITSGVVSVQCNRAGGRVLRSSGDYRMAGLPSVSVVPCDGCAAALACFDALTASFSDCVCGCRAGGVGEACLPFDVPPARAGGGGSQGCVSGVTLTESVTVGGGRATACFDSVVFSGPITVAVELRLMDVFADALNVTLRHCVLAGGAQLRIGGLSESTARLVPHALVDMTNVTSLEGTIVLHGAMPLHSSVLLANSTLRATVGGSQYVSITPGLTGYRYGPALVLDGVRLLSTRFVMTRSTLLCGGASCATILVERGLGVNLFSVFYMDNCAVVSRANVMYALVSDLRVGGGSVFSIQNSSWSAPSSKFHESACVFRDVVVDGGSVLQIVSSNFRLGFAMLMANTLTVTDGSWLVHRNNEFRTAYVVYVDKENSLAFRDQSVWSIIDNKLTYGSYSSTIVRMTSKWSPPSDSRPTIYGMCNEAKGSPVTDYQEKLNIGTPVTVLDCGACTVDAVCFAARTSSISGCACVCAAGGYGDTCLPAAVPNGLGLHSIPDATDTEFRCVHGGSISSVGDPDPGVRGLCFVNVTFTAAIVLDLLHFDAPQQTLNITLLQCVLVGLSVRGSGARVHVNVTSSMLDSGALEFKGDFGASSQILVVGSTLVTTWSYAIAFPEFSFGANMTLLLLDNRIEGNRYALHFPVVVVVDGGGIIVKGNVLRTAGNNGVELSVCVHAVDVKNGGYFDVENNAMSAVVGVWFVKMATVSTAGLLRVADCTFIGKKCFFDPALVYLSNSLILQGGAQWRVEGNNVSAASVLSISHPQQKIRLSGSGTTVVLAHNRQVEGSAVFAKLLPPNTILASPARFVVGCNLHEEGKEVSYDGVFPEGVELFRCGTCNEDAACYLPGTESVDRSSCSCSCKDGWHGASCLPFEVPDTVVPPLPERAVDGDTSCVVNQTLTSLTLNMWKTHHCYAGVTFSGVGAALTFSFNSMPLHLPINITLTGCTFLYGAVLQFVGGAEAAESSGVLIRVSQTVMRSSVVVFALALPQHCDIAVTEVDAVQLSVVDIPDTTSRTLSVLLLRNVVLAASSLLVSNVNAHAMRYGGFGLYSVGTLTLVGGSSLYARYCSFDGYTHLFYVYRLSVRNHSVFALLNNMMSSGTSLLYQHQEFSVSNHSVLRVVGNSGSVSYATYNDGLWTVQQSSWLDWHDNEVGMGAMFYDTESAFVSIDGSSVVTLTGCSMGSTGLSGPLLLQSDAGYQFVAGCLTIAGRKVTTAAELALHGITNVTKVAACGECTKDGNCFAPLTTAVIGCKCQCAAGGHGDVCVPAPVPAGPPPPPPPVPPTPPPPPVGECISDMMYPEFAQAVGSGLSWLCYRNVTFSGSGMSLTVLIGAMTGDVVNVTFDGCTWRDGAVLLLLGNAYAAVESLNIVVTGNTFIDALLSPEGGFPPHTNITISGNHFTVTRLVPRPGLDLRRSSCVAMNGLAISNDSAVVLSGNVFQTVTASSSAIHIVVSALRVSWQSVFAVVGNTFHMDGGDSTLMHLEGSMHSSSLSVLNNSVVVIRGNLVSRPVRYFMYFLSALRVESRSAVVFQGNDMQGSSIVFYLSHSFNIYYHSWLQLSGNLCRESPSEAFLFINPTVNLRGSTMSVSGNQFLSSTGTLTVLRIPKSSSDLTNGAIVAACNTVNGEEGTKYSIPSVYNATIMNCSGSCILAASCFPAYTTTVSSDGCACTCAEGGHGDACLPVAVPEPPSTDGADLCVRDVRVDVEVNVSFGTSVVCYVGVTFAADVVVEMNSMSGSVRNVTLANCTFVGRASLYVVGWRSDPPAGERADVLISGLESRSGGGVMVTNRFPPGSRVTVVDSVLIAEKRVAYRGAYDLGDASACLVVHNVNLTGSVLTIARTHVAAVFRGAVGVLFVGGVALSSRGALYVDGLLVQTALGLCVSVEGGVAASGGSVVAFVDSDFLLCKHAVSERGVVSVSGSAVALVRNGFSSTGDYAVAFYSTVSLADGSMLLVKGNVHDGVSREMLYAAGAVTAAGSTLSFVRNRALLPRMLSLSLSLSAGAHLRVACNDAGGRVLSTAEEYAAAGFGGAGRIDVTGCDACDRDTHCYAPGTASASMTNGVCVCACGSGGYGEACVPVGAPVLPPAVGTASSVFVREGVTVRSVFVVPAGASEVTLRHVVLDGVSPVLYVPWMARDGVRIVVQNVSLLNGAVLYVMGGGALRGAVAAGSDEGGPVELSVCDVEALNGALVLTGTFPAGSVLTVTDSLLVSARSTPLVYLPGSQSSPYAPVLVLSGLRLVRSVLVVSGVALVTVMTGGRTVVVDGAVLELVGGGVALDAAVFGGDFALYASARVVASGGAVLRVSGSQVYAAHGLVFYSGVEANASAVLVNDNAGALTDGALLVLRGSASFVSGSWLSVRGNSISGRLFSVPSYPRRAELVQSTLTLHGNAGSGPVMMDGTVALGGAGRRFVVGCLTLNGQALQPMDYRSAGIIGEFRPVACGVCDADVSCFAAARRAMSVSCRCRCAEGGYGRDCLPVYLPHVDGCNRTPEKPLLSHTATLTEKRSPTPPWTPSQSTEHYSPTQHGPTEKLQVTETVALLPTRTPTASVSSTPWWSDVACPTLAVTTTAAGGSLTQNDVRGSGSAVPTLLMVALPPPFRWASDPQLGTHLSFVPTSTAQPSGFGGPWGAMLSNATWVRNATNPSTVLELAVPVHRGYFIVADETIVIRCDAVAVSGGCKGVLLGSFTIRSTRCPPLPAPSRRSPALLRVRRLLPWW</sequence>
<comment type="caution">
    <text evidence="7">The sequence shown here is derived from an EMBL/GenBank/DDBJ whole genome shotgun (WGS) entry which is preliminary data.</text>
</comment>
<feature type="domain" description="Dispersed gene family protein 1 N-terminal" evidence="6">
    <location>
        <begin position="789"/>
        <end position="853"/>
    </location>
</feature>
<evidence type="ECO:0000259" key="5">
    <source>
        <dbReference type="Pfam" id="PF22274"/>
    </source>
</evidence>
<evidence type="ECO:0000313" key="8">
    <source>
        <dbReference type="Proteomes" id="UP000583944"/>
    </source>
</evidence>
<dbReference type="InterPro" id="IPR050906">
    <property type="entry name" value="Notch_signaling"/>
</dbReference>
<feature type="domain" description="Dispersed gene family protein 1 beta-sheet" evidence="5">
    <location>
        <begin position="2509"/>
        <end position="2677"/>
    </location>
</feature>
<feature type="domain" description="Dispersed gene family protein 1 beta-sheet" evidence="5">
    <location>
        <begin position="508"/>
        <end position="673"/>
    </location>
</feature>
<gene>
    <name evidence="7" type="ORF">ECC02_012600</name>
</gene>
<dbReference type="InterPro" id="IPR011050">
    <property type="entry name" value="Pectin_lyase_fold/virulence"/>
</dbReference>
<evidence type="ECO:0008006" key="9">
    <source>
        <dbReference type="Google" id="ProtNLM"/>
    </source>
</evidence>
<evidence type="ECO:0000313" key="7">
    <source>
        <dbReference type="EMBL" id="KAF5214771.1"/>
    </source>
</evidence>
<dbReference type="Pfam" id="PF22274">
    <property type="entry name" value="DGF-1_beta-sheet"/>
    <property type="match status" value="6"/>
</dbReference>
<organism evidence="7 8">
    <name type="scientific">Trypanosoma cruzi</name>
    <dbReference type="NCBI Taxonomy" id="5693"/>
    <lineage>
        <taxon>Eukaryota</taxon>
        <taxon>Discoba</taxon>
        <taxon>Euglenozoa</taxon>
        <taxon>Kinetoplastea</taxon>
        <taxon>Metakinetoplastina</taxon>
        <taxon>Trypanosomatida</taxon>
        <taxon>Trypanosomatidae</taxon>
        <taxon>Trypanosoma</taxon>
        <taxon>Schizotrypanum</taxon>
    </lineage>
</organism>
<feature type="domain" description="Dispersed gene family protein 1 N-terminal" evidence="6">
    <location>
        <begin position="1196"/>
        <end position="1239"/>
    </location>
</feature>
<accession>A0A7J6XJZ2</accession>
<keyword evidence="2" id="KW-1133">Transmembrane helix</keyword>
<dbReference type="InterPro" id="IPR006626">
    <property type="entry name" value="PbH1"/>
</dbReference>
<feature type="domain" description="Dispersed gene family protein 1 beta-sheet" evidence="5">
    <location>
        <begin position="2109"/>
        <end position="2271"/>
    </location>
</feature>
<feature type="domain" description="Dispersed gene family protein 1 N-terminal" evidence="6">
    <location>
        <begin position="2750"/>
        <end position="2846"/>
    </location>
</feature>
<proteinExistence type="predicted"/>
<evidence type="ECO:0000259" key="6">
    <source>
        <dbReference type="Pfam" id="PF22279"/>
    </source>
</evidence>
<feature type="transmembrane region" description="Helical" evidence="2">
    <location>
        <begin position="40"/>
        <end position="61"/>
    </location>
</feature>
<dbReference type="InterPro" id="IPR012334">
    <property type="entry name" value="Pectin_lyas_fold"/>
</dbReference>
<feature type="compositionally biased region" description="Polar residues" evidence="1">
    <location>
        <begin position="2888"/>
        <end position="2899"/>
    </location>
</feature>
<feature type="domain" description="Dispersed gene family protein 1" evidence="4">
    <location>
        <begin position="2940"/>
        <end position="3060"/>
    </location>
</feature>
<dbReference type="Proteomes" id="UP000583944">
    <property type="component" value="Unassembled WGS sequence"/>
</dbReference>
<dbReference type="InterPro" id="IPR021282">
    <property type="entry name" value="Dispersed_gene_fam_prot1_dom5"/>
</dbReference>
<dbReference type="SUPFAM" id="SSF51126">
    <property type="entry name" value="Pectin lyase-like"/>
    <property type="match status" value="1"/>
</dbReference>
<keyword evidence="2" id="KW-0472">Membrane</keyword>
<feature type="domain" description="Dispersed gene family protein 1 N-terminal" evidence="6">
    <location>
        <begin position="1560"/>
        <end position="1634"/>
    </location>
</feature>